<evidence type="ECO:0000256" key="6">
    <source>
        <dbReference type="ARBA" id="ARBA00023136"/>
    </source>
</evidence>
<dbReference type="Proteomes" id="UP000285839">
    <property type="component" value="Unassembled WGS sequence"/>
</dbReference>
<evidence type="ECO:0000313" key="11">
    <source>
        <dbReference type="EMBL" id="RHE10059.1"/>
    </source>
</evidence>
<comment type="similarity">
    <text evidence="2">Belongs to the MgtC/SapB family.</text>
</comment>
<reference evidence="13 14" key="1">
    <citation type="submission" date="2018-08" db="EMBL/GenBank/DDBJ databases">
        <title>A genome reference for cultivated species of the human gut microbiota.</title>
        <authorList>
            <person name="Zou Y."/>
            <person name="Xue W."/>
            <person name="Luo G."/>
        </authorList>
    </citation>
    <scope>NUCLEOTIDE SEQUENCE [LARGE SCALE GENOMIC DNA]</scope>
    <source>
        <strain evidence="10 14">AF21-24</strain>
        <strain evidence="9 16">AF25-21</strain>
        <strain evidence="12 13">AM18-2AC</strain>
        <strain evidence="11 15">AM29-25AC</strain>
    </source>
</reference>
<dbReference type="AlphaFoldDB" id="A0A396FZE1"/>
<sequence>MNTAILQAEQFGIGTILLRLCLALLCGGIIGLERAKKHQSAGFRTYMLVCLGSTLTMLLGQYEYYLTHIAGSGSADVSRLGAQVINGIGFIATGTILVTDRQEVKGLTTAAALWASACMGLAIGVGFYECVAVGILLIFLCIHVLPFFENRISENSRYMNLYIGFQSVEDVRTIAKYMKSQNWKIYGIDIEKGNKNTKGRFQAAFSIKLPEKQPHSQVVAMLYELDSVSTITVI</sequence>
<protein>
    <submittedName>
        <fullName evidence="12">MgtC/SapB family protein</fullName>
    </submittedName>
</protein>
<evidence type="ECO:0000313" key="15">
    <source>
        <dbReference type="Proteomes" id="UP000284644"/>
    </source>
</evidence>
<dbReference type="PANTHER" id="PTHR33778:SF1">
    <property type="entry name" value="MAGNESIUM TRANSPORTER YHID-RELATED"/>
    <property type="match status" value="1"/>
</dbReference>
<dbReference type="EMBL" id="QRVV01000025">
    <property type="protein sequence ID" value="RGS72932.1"/>
    <property type="molecule type" value="Genomic_DNA"/>
</dbReference>
<evidence type="ECO:0000313" key="12">
    <source>
        <dbReference type="EMBL" id="RHH15318.1"/>
    </source>
</evidence>
<dbReference type="PANTHER" id="PTHR33778">
    <property type="entry name" value="PROTEIN MGTC"/>
    <property type="match status" value="1"/>
</dbReference>
<dbReference type="EMBL" id="QRUH01000011">
    <property type="protein sequence ID" value="RGR47257.1"/>
    <property type="molecule type" value="Genomic_DNA"/>
</dbReference>
<evidence type="ECO:0000313" key="16">
    <source>
        <dbReference type="Proteomes" id="UP000285839"/>
    </source>
</evidence>
<dbReference type="Proteomes" id="UP000284024">
    <property type="component" value="Unassembled WGS sequence"/>
</dbReference>
<evidence type="ECO:0000313" key="13">
    <source>
        <dbReference type="Proteomes" id="UP000284024"/>
    </source>
</evidence>
<accession>A0A396FZE1</accession>
<keyword evidence="6 7" id="KW-0472">Membrane</keyword>
<organism evidence="12 13">
    <name type="scientific">Blautia obeum</name>
    <dbReference type="NCBI Taxonomy" id="40520"/>
    <lineage>
        <taxon>Bacteria</taxon>
        <taxon>Bacillati</taxon>
        <taxon>Bacillota</taxon>
        <taxon>Clostridia</taxon>
        <taxon>Lachnospirales</taxon>
        <taxon>Lachnospiraceae</taxon>
        <taxon>Blautia</taxon>
    </lineage>
</organism>
<evidence type="ECO:0000256" key="4">
    <source>
        <dbReference type="ARBA" id="ARBA00022692"/>
    </source>
</evidence>
<dbReference type="EMBL" id="QSJW01000013">
    <property type="protein sequence ID" value="RHE10059.1"/>
    <property type="molecule type" value="Genomic_DNA"/>
</dbReference>
<comment type="subcellular location">
    <subcellularLocation>
        <location evidence="1">Cell membrane</location>
        <topology evidence="1">Multi-pass membrane protein</topology>
    </subcellularLocation>
</comment>
<proteinExistence type="inferred from homology"/>
<dbReference type="Proteomes" id="UP000284644">
    <property type="component" value="Unassembled WGS sequence"/>
</dbReference>
<dbReference type="InterPro" id="IPR049177">
    <property type="entry name" value="MgtC_SapB_SrpB_YhiD_N"/>
</dbReference>
<evidence type="ECO:0000256" key="7">
    <source>
        <dbReference type="SAM" id="Phobius"/>
    </source>
</evidence>
<evidence type="ECO:0000313" key="10">
    <source>
        <dbReference type="EMBL" id="RGS72932.1"/>
    </source>
</evidence>
<evidence type="ECO:0000256" key="3">
    <source>
        <dbReference type="ARBA" id="ARBA00022475"/>
    </source>
</evidence>
<evidence type="ECO:0000256" key="5">
    <source>
        <dbReference type="ARBA" id="ARBA00022989"/>
    </source>
</evidence>
<feature type="transmembrane region" description="Helical" evidence="7">
    <location>
        <begin position="106"/>
        <end position="125"/>
    </location>
</feature>
<feature type="transmembrane region" description="Helical" evidence="7">
    <location>
        <begin position="80"/>
        <end position="99"/>
    </location>
</feature>
<dbReference type="EMBL" id="QRJH01000012">
    <property type="protein sequence ID" value="RHH15318.1"/>
    <property type="molecule type" value="Genomic_DNA"/>
</dbReference>
<dbReference type="GO" id="GO:0005886">
    <property type="term" value="C:plasma membrane"/>
    <property type="evidence" value="ECO:0007669"/>
    <property type="project" value="UniProtKB-SubCell"/>
</dbReference>
<name>A0A396FZE1_9FIRM</name>
<dbReference type="InterPro" id="IPR003416">
    <property type="entry name" value="MgtC/SapB/SrpB/YhiD_fam"/>
</dbReference>
<evidence type="ECO:0000259" key="8">
    <source>
        <dbReference type="Pfam" id="PF02308"/>
    </source>
</evidence>
<dbReference type="PRINTS" id="PR01837">
    <property type="entry name" value="MGTCSAPBPROT"/>
</dbReference>
<feature type="transmembrane region" description="Helical" evidence="7">
    <location>
        <begin position="43"/>
        <end position="60"/>
    </location>
</feature>
<dbReference type="Proteomes" id="UP000284242">
    <property type="component" value="Unassembled WGS sequence"/>
</dbReference>
<evidence type="ECO:0000256" key="2">
    <source>
        <dbReference type="ARBA" id="ARBA00009298"/>
    </source>
</evidence>
<evidence type="ECO:0000313" key="9">
    <source>
        <dbReference type="EMBL" id="RGR47257.1"/>
    </source>
</evidence>
<keyword evidence="4 7" id="KW-0812">Transmembrane</keyword>
<keyword evidence="5 7" id="KW-1133">Transmembrane helix</keyword>
<dbReference type="Pfam" id="PF02308">
    <property type="entry name" value="MgtC"/>
    <property type="match status" value="1"/>
</dbReference>
<evidence type="ECO:0000256" key="1">
    <source>
        <dbReference type="ARBA" id="ARBA00004651"/>
    </source>
</evidence>
<feature type="domain" description="MgtC/SapB/SrpB/YhiD N-terminal" evidence="8">
    <location>
        <begin position="20"/>
        <end position="150"/>
    </location>
</feature>
<dbReference type="RefSeq" id="WP_117639499.1">
    <property type="nucleotide sequence ID" value="NZ_JAAILP010000015.1"/>
</dbReference>
<evidence type="ECO:0000313" key="14">
    <source>
        <dbReference type="Proteomes" id="UP000284242"/>
    </source>
</evidence>
<feature type="transmembrane region" description="Helical" evidence="7">
    <location>
        <begin position="131"/>
        <end position="148"/>
    </location>
</feature>
<keyword evidence="3" id="KW-1003">Cell membrane</keyword>
<comment type="caution">
    <text evidence="12">The sequence shown here is derived from an EMBL/GenBank/DDBJ whole genome shotgun (WGS) entry which is preliminary data.</text>
</comment>
<feature type="transmembrane region" description="Helical" evidence="7">
    <location>
        <begin position="12"/>
        <end position="31"/>
    </location>
</feature>
<gene>
    <name evidence="12" type="ORF">DW222_16415</name>
    <name evidence="11" type="ORF">DW767_16530</name>
    <name evidence="10" type="ORF">DWX77_09860</name>
    <name evidence="9" type="ORF">DWY46_13010</name>
</gene>